<reference evidence="2" key="1">
    <citation type="submission" date="2020-11" db="EMBL/GenBank/DDBJ databases">
        <authorList>
            <consortium name="DOE Joint Genome Institute"/>
            <person name="Ahrendt S."/>
            <person name="Riley R."/>
            <person name="Andreopoulos W."/>
            <person name="LaButti K."/>
            <person name="Pangilinan J."/>
            <person name="Ruiz-duenas F.J."/>
            <person name="Barrasa J.M."/>
            <person name="Sanchez-Garcia M."/>
            <person name="Camarero S."/>
            <person name="Miyauchi S."/>
            <person name="Serrano A."/>
            <person name="Linde D."/>
            <person name="Babiker R."/>
            <person name="Drula E."/>
            <person name="Ayuso-Fernandez I."/>
            <person name="Pacheco R."/>
            <person name="Padilla G."/>
            <person name="Ferreira P."/>
            <person name="Barriuso J."/>
            <person name="Kellner H."/>
            <person name="Castanera R."/>
            <person name="Alfaro M."/>
            <person name="Ramirez L."/>
            <person name="Pisabarro A.G."/>
            <person name="Kuo A."/>
            <person name="Tritt A."/>
            <person name="Lipzen A."/>
            <person name="He G."/>
            <person name="Yan M."/>
            <person name="Ng V."/>
            <person name="Cullen D."/>
            <person name="Martin F."/>
            <person name="Rosso M.-N."/>
            <person name="Henrissat B."/>
            <person name="Hibbett D."/>
            <person name="Martinez A.T."/>
            <person name="Grigoriev I.V."/>
        </authorList>
    </citation>
    <scope>NUCLEOTIDE SEQUENCE</scope>
    <source>
        <strain evidence="2">AH 44721</strain>
    </source>
</reference>
<organism evidence="2 3">
    <name type="scientific">Gymnopilus junonius</name>
    <name type="common">Spectacular rustgill mushroom</name>
    <name type="synonym">Gymnopilus spectabilis subsp. junonius</name>
    <dbReference type="NCBI Taxonomy" id="109634"/>
    <lineage>
        <taxon>Eukaryota</taxon>
        <taxon>Fungi</taxon>
        <taxon>Dikarya</taxon>
        <taxon>Basidiomycota</taxon>
        <taxon>Agaricomycotina</taxon>
        <taxon>Agaricomycetes</taxon>
        <taxon>Agaricomycetidae</taxon>
        <taxon>Agaricales</taxon>
        <taxon>Agaricineae</taxon>
        <taxon>Hymenogastraceae</taxon>
        <taxon>Gymnopilus</taxon>
    </lineage>
</organism>
<dbReference type="EMBL" id="JADNYJ010000079">
    <property type="protein sequence ID" value="KAF8889558.1"/>
    <property type="molecule type" value="Genomic_DNA"/>
</dbReference>
<keyword evidence="3" id="KW-1185">Reference proteome</keyword>
<evidence type="ECO:0000313" key="3">
    <source>
        <dbReference type="Proteomes" id="UP000724874"/>
    </source>
</evidence>
<comment type="caution">
    <text evidence="2">The sequence shown here is derived from an EMBL/GenBank/DDBJ whole genome shotgun (WGS) entry which is preliminary data.</text>
</comment>
<evidence type="ECO:0000256" key="1">
    <source>
        <dbReference type="SAM" id="MobiDB-lite"/>
    </source>
</evidence>
<sequence length="133" mass="14110">MPITTTGRPNSPIGIVNDQTGIHRDNITGLMSCQIHVPSLVSVTRALSFDQGEVSTSRQTPSGAPRHSEPPMEEEADNYNSARQSDPGARNKVRVGCKAVPGFTAQYYSLPPSLFGSVPVAKSTVTTCHVSSA</sequence>
<dbReference type="Proteomes" id="UP000724874">
    <property type="component" value="Unassembled WGS sequence"/>
</dbReference>
<gene>
    <name evidence="2" type="ORF">CPB84DRAFT_1849356</name>
</gene>
<feature type="compositionally biased region" description="Polar residues" evidence="1">
    <location>
        <begin position="53"/>
        <end position="62"/>
    </location>
</feature>
<name>A0A9P5NIA5_GYMJU</name>
<evidence type="ECO:0000313" key="2">
    <source>
        <dbReference type="EMBL" id="KAF8889558.1"/>
    </source>
</evidence>
<feature type="region of interest" description="Disordered" evidence="1">
    <location>
        <begin position="50"/>
        <end position="93"/>
    </location>
</feature>
<proteinExistence type="predicted"/>
<accession>A0A9P5NIA5</accession>
<dbReference type="AlphaFoldDB" id="A0A9P5NIA5"/>
<protein>
    <submittedName>
        <fullName evidence="2">Uncharacterized protein</fullName>
    </submittedName>
</protein>